<dbReference type="PANTHER" id="PTHR11630">
    <property type="entry name" value="DNA REPLICATION LICENSING FACTOR MCM FAMILY MEMBER"/>
    <property type="match status" value="1"/>
</dbReference>
<dbReference type="GO" id="GO:0005524">
    <property type="term" value="F:ATP binding"/>
    <property type="evidence" value="ECO:0007669"/>
    <property type="project" value="InterPro"/>
</dbReference>
<dbReference type="Pfam" id="PF17855">
    <property type="entry name" value="MCM_lid"/>
    <property type="match status" value="1"/>
</dbReference>
<organism evidence="2 3">
    <name type="scientific">Caligus rogercresseyi</name>
    <name type="common">Sea louse</name>
    <dbReference type="NCBI Taxonomy" id="217165"/>
    <lineage>
        <taxon>Eukaryota</taxon>
        <taxon>Metazoa</taxon>
        <taxon>Ecdysozoa</taxon>
        <taxon>Arthropoda</taxon>
        <taxon>Crustacea</taxon>
        <taxon>Multicrustacea</taxon>
        <taxon>Hexanauplia</taxon>
        <taxon>Copepoda</taxon>
        <taxon>Siphonostomatoida</taxon>
        <taxon>Caligidae</taxon>
        <taxon>Caligus</taxon>
    </lineage>
</organism>
<dbReference type="GO" id="GO:0006271">
    <property type="term" value="P:DNA strand elongation involved in DNA replication"/>
    <property type="evidence" value="ECO:0007669"/>
    <property type="project" value="TreeGrafter"/>
</dbReference>
<dbReference type="SUPFAM" id="SSF52540">
    <property type="entry name" value="P-loop containing nucleoside triphosphate hydrolases"/>
    <property type="match status" value="1"/>
</dbReference>
<evidence type="ECO:0000313" key="2">
    <source>
        <dbReference type="EMBL" id="QQP49207.1"/>
    </source>
</evidence>
<proteinExistence type="predicted"/>
<gene>
    <name evidence="2" type="ORF">FKW44_009771</name>
</gene>
<dbReference type="Gene3D" id="3.40.50.300">
    <property type="entry name" value="P-loop containing nucleotide triphosphate hydrolases"/>
    <property type="match status" value="1"/>
</dbReference>
<dbReference type="GO" id="GO:0000727">
    <property type="term" value="P:double-strand break repair via break-induced replication"/>
    <property type="evidence" value="ECO:0007669"/>
    <property type="project" value="TreeGrafter"/>
</dbReference>
<dbReference type="GO" id="GO:0006270">
    <property type="term" value="P:DNA replication initiation"/>
    <property type="evidence" value="ECO:0007669"/>
    <property type="project" value="TreeGrafter"/>
</dbReference>
<dbReference type="EMBL" id="CP045895">
    <property type="protein sequence ID" value="QQP49207.1"/>
    <property type="molecule type" value="Genomic_DNA"/>
</dbReference>
<sequence>MKLMRRYIAKCKQSNPVIPEELTDYVVGAYCEMRKEARNNKDMTFTSARTLLAILRLATALARLRIVESVEKEDVNEAMRLMEMSKDSLIMGRETAGNKPQNVTDQIYALIRDMAGDHKTLKINEIKDRCLNKGYKVSQIDQAIDEYEELNVFGVNQARTKITFIDIN</sequence>
<dbReference type="InterPro" id="IPR027417">
    <property type="entry name" value="P-loop_NTPase"/>
</dbReference>
<evidence type="ECO:0000259" key="1">
    <source>
        <dbReference type="Pfam" id="PF17855"/>
    </source>
</evidence>
<dbReference type="InterPro" id="IPR031327">
    <property type="entry name" value="MCM"/>
</dbReference>
<reference evidence="3" key="1">
    <citation type="submission" date="2021-01" db="EMBL/GenBank/DDBJ databases">
        <title>Caligus Genome Assembly.</title>
        <authorList>
            <person name="Gallardo-Escarate C."/>
        </authorList>
    </citation>
    <scope>NUCLEOTIDE SEQUENCE [LARGE SCALE GENOMIC DNA]</scope>
</reference>
<name>A0A7T8HFY4_CALRO</name>
<dbReference type="GO" id="GO:0042555">
    <property type="term" value="C:MCM complex"/>
    <property type="evidence" value="ECO:0007669"/>
    <property type="project" value="TreeGrafter"/>
</dbReference>
<evidence type="ECO:0000313" key="3">
    <source>
        <dbReference type="Proteomes" id="UP000595437"/>
    </source>
</evidence>
<accession>A0A7T8HFY4</accession>
<dbReference type="AlphaFoldDB" id="A0A7T8HFY4"/>
<dbReference type="GO" id="GO:0003697">
    <property type="term" value="F:single-stranded DNA binding"/>
    <property type="evidence" value="ECO:0007669"/>
    <property type="project" value="TreeGrafter"/>
</dbReference>
<dbReference type="InterPro" id="IPR041562">
    <property type="entry name" value="MCM_lid"/>
</dbReference>
<dbReference type="GO" id="GO:0017116">
    <property type="term" value="F:single-stranded DNA helicase activity"/>
    <property type="evidence" value="ECO:0007669"/>
    <property type="project" value="TreeGrafter"/>
</dbReference>
<protein>
    <submittedName>
        <fullName evidence="2">DNA replication licensing factor MCM7</fullName>
    </submittedName>
</protein>
<dbReference type="PANTHER" id="PTHR11630:SF26">
    <property type="entry name" value="DNA REPLICATION LICENSING FACTOR MCM7"/>
    <property type="match status" value="1"/>
</dbReference>
<dbReference type="OrthoDB" id="6368605at2759"/>
<feature type="domain" description="MCM AAA-lid" evidence="1">
    <location>
        <begin position="3"/>
        <end position="85"/>
    </location>
</feature>
<dbReference type="GO" id="GO:0005634">
    <property type="term" value="C:nucleus"/>
    <property type="evidence" value="ECO:0007669"/>
    <property type="project" value="TreeGrafter"/>
</dbReference>
<dbReference type="Pfam" id="PF24901">
    <property type="entry name" value="WHD_MCM7"/>
    <property type="match status" value="1"/>
</dbReference>
<keyword evidence="3" id="KW-1185">Reference proteome</keyword>
<dbReference type="Proteomes" id="UP000595437">
    <property type="component" value="Chromosome 6"/>
</dbReference>